<evidence type="ECO:0000313" key="3">
    <source>
        <dbReference type="Proteomes" id="UP001497493"/>
    </source>
</evidence>
<evidence type="ECO:0000256" key="1">
    <source>
        <dbReference type="SAM" id="MobiDB-lite"/>
    </source>
</evidence>
<reference evidence="2 3" key="1">
    <citation type="submission" date="2024-04" db="EMBL/GenBank/DDBJ databases">
        <authorList>
            <person name="Cremers G."/>
        </authorList>
    </citation>
    <scope>NUCLEOTIDE SEQUENCE [LARGE SCALE GENOMIC DNA]</scope>
    <source>
        <strain evidence="2">MeCH1-AG</strain>
    </source>
</reference>
<organism evidence="2 3">
    <name type="scientific">Candidatus Methylocalor cossyra</name>
    <dbReference type="NCBI Taxonomy" id="3108543"/>
    <lineage>
        <taxon>Bacteria</taxon>
        <taxon>Pseudomonadati</taxon>
        <taxon>Pseudomonadota</taxon>
        <taxon>Gammaproteobacteria</taxon>
        <taxon>Methylococcales</taxon>
        <taxon>Methylococcaceae</taxon>
        <taxon>Candidatus Methylocalor</taxon>
    </lineage>
</organism>
<dbReference type="EMBL" id="OZ026884">
    <property type="protein sequence ID" value="CAL1240547.1"/>
    <property type="molecule type" value="Genomic_DNA"/>
</dbReference>
<accession>A0ABM9NIU8</accession>
<sequence length="55" mass="6120">MCQMMSRGISSKHIDPIITSELPQSRGYERNGPNNDMGYDLCDGNLTMKCTVRGP</sequence>
<dbReference type="Proteomes" id="UP001497493">
    <property type="component" value="Chromosome"/>
</dbReference>
<feature type="region of interest" description="Disordered" evidence="1">
    <location>
        <begin position="1"/>
        <end position="34"/>
    </location>
</feature>
<name>A0ABM9NIU8_9GAMM</name>
<proteinExistence type="predicted"/>
<protein>
    <submittedName>
        <fullName evidence="2">Uncharacterized protein</fullName>
    </submittedName>
</protein>
<evidence type="ECO:0000313" key="2">
    <source>
        <dbReference type="EMBL" id="CAL1240547.1"/>
    </source>
</evidence>
<gene>
    <name evidence="2" type="ORF">MECH1_V1_1771</name>
</gene>
<keyword evidence="3" id="KW-1185">Reference proteome</keyword>